<gene>
    <name evidence="3" type="ORF">FEN17_19810</name>
</gene>
<comment type="caution">
    <text evidence="3">The sequence shown here is derived from an EMBL/GenBank/DDBJ whole genome shotgun (WGS) entry which is preliminary data.</text>
</comment>
<dbReference type="Proteomes" id="UP000306402">
    <property type="component" value="Unassembled WGS sequence"/>
</dbReference>
<keyword evidence="4" id="KW-1185">Reference proteome</keyword>
<feature type="domain" description="SGNH hydrolase-type esterase" evidence="2">
    <location>
        <begin position="28"/>
        <end position="234"/>
    </location>
</feature>
<dbReference type="InterPro" id="IPR013830">
    <property type="entry name" value="SGNH_hydro"/>
</dbReference>
<dbReference type="Gene3D" id="3.40.50.1110">
    <property type="entry name" value="SGNH hydrolase"/>
    <property type="match status" value="1"/>
</dbReference>
<evidence type="ECO:0000313" key="3">
    <source>
        <dbReference type="EMBL" id="TLU98844.1"/>
    </source>
</evidence>
<feature type="chain" id="PRO_5024320246" evidence="1">
    <location>
        <begin position="21"/>
        <end position="251"/>
    </location>
</feature>
<protein>
    <submittedName>
        <fullName evidence="3">Lipolytic protein G-D-S-L family</fullName>
    </submittedName>
</protein>
<reference evidence="3 4" key="1">
    <citation type="submission" date="2019-05" db="EMBL/GenBank/DDBJ databases">
        <authorList>
            <person name="Qu J.-H."/>
        </authorList>
    </citation>
    <scope>NUCLEOTIDE SEQUENCE [LARGE SCALE GENOMIC DNA]</scope>
    <source>
        <strain evidence="3 4">T17</strain>
    </source>
</reference>
<keyword evidence="1" id="KW-0732">Signal</keyword>
<sequence length="251" mass="27627">MKKCFFAFLLAFLVAGQVFSQKKLSVVFIGNSITQGKGGDNGLPPPTHAVNYLKAQKGVDDVLFANIGRSGSTTVDWLPGSGKYAPLISGAADSLFQKKDHQLVFSIKLGTNDSAIEGPNGAPVSKENYKKNVQTIINDLLTKYPSCKVVVHHPIWYSTNTYNRSKYLAEGLARLESYIPELDALISEYSKFNPGQVFKGDTKAFKYFKKHAKELFKPENGQAGVFYLHPNEEGVGVLGKYWGKAIAKRVL</sequence>
<dbReference type="GO" id="GO:0016788">
    <property type="term" value="F:hydrolase activity, acting on ester bonds"/>
    <property type="evidence" value="ECO:0007669"/>
    <property type="project" value="UniProtKB-ARBA"/>
</dbReference>
<accession>A0A5R9KRW2</accession>
<proteinExistence type="predicted"/>
<dbReference type="OrthoDB" id="9796689at2"/>
<dbReference type="RefSeq" id="WP_138367133.1">
    <property type="nucleotide sequence ID" value="NZ_VCEJ01000005.1"/>
</dbReference>
<evidence type="ECO:0000259" key="2">
    <source>
        <dbReference type="Pfam" id="PF13472"/>
    </source>
</evidence>
<feature type="signal peptide" evidence="1">
    <location>
        <begin position="1"/>
        <end position="20"/>
    </location>
</feature>
<dbReference type="Pfam" id="PF13472">
    <property type="entry name" value="Lipase_GDSL_2"/>
    <property type="match status" value="1"/>
</dbReference>
<evidence type="ECO:0000256" key="1">
    <source>
        <dbReference type="SAM" id="SignalP"/>
    </source>
</evidence>
<dbReference type="EMBL" id="VCEJ01000005">
    <property type="protein sequence ID" value="TLU98844.1"/>
    <property type="molecule type" value="Genomic_DNA"/>
</dbReference>
<organism evidence="3 4">
    <name type="scientific">Dyadobacter luticola</name>
    <dbReference type="NCBI Taxonomy" id="1979387"/>
    <lineage>
        <taxon>Bacteria</taxon>
        <taxon>Pseudomonadati</taxon>
        <taxon>Bacteroidota</taxon>
        <taxon>Cytophagia</taxon>
        <taxon>Cytophagales</taxon>
        <taxon>Spirosomataceae</taxon>
        <taxon>Dyadobacter</taxon>
    </lineage>
</organism>
<name>A0A5R9KRW2_9BACT</name>
<dbReference type="AlphaFoldDB" id="A0A5R9KRW2"/>
<evidence type="ECO:0000313" key="4">
    <source>
        <dbReference type="Proteomes" id="UP000306402"/>
    </source>
</evidence>
<dbReference type="SUPFAM" id="SSF52266">
    <property type="entry name" value="SGNH hydrolase"/>
    <property type="match status" value="1"/>
</dbReference>
<dbReference type="InterPro" id="IPR036514">
    <property type="entry name" value="SGNH_hydro_sf"/>
</dbReference>